<sequence>MGIDAKTRLFGVFGNPVTHSLGPAMHNAAFNALGLNAVYLAFGLDEAKGAAEAMRHLNMGGASVTIPHKTDIMAHLDEVDDTARTIGAVNTIVNRDGRLLGSNTDAEGAMRALETQGTIAGKKVTLIGAGGAARAIGYGILQRGGALVIANRSEEKGRALARDLGAGFSPLASLDLDGVDILINATSVGMVPRIEAMPVSVEGLTPRTLVMDIVYNPLETALLAAARAKGCPTVDGTAMFVFQAVAQFELWTGRTAPVDLMRRTVLEALNSE</sequence>
<dbReference type="STRING" id="419481.SAMN05216233_105188"/>
<dbReference type="SUPFAM" id="SSF53223">
    <property type="entry name" value="Aminoacid dehydrogenase-like, N-terminal domain"/>
    <property type="match status" value="1"/>
</dbReference>
<dbReference type="Pfam" id="PF01488">
    <property type="entry name" value="Shikimate_DH"/>
    <property type="match status" value="1"/>
</dbReference>
<dbReference type="InterPro" id="IPR006151">
    <property type="entry name" value="Shikm_DH/Glu-tRNA_Rdtase"/>
</dbReference>
<evidence type="ECO:0000256" key="5">
    <source>
        <dbReference type="ARBA" id="ARBA00023002"/>
    </source>
</evidence>
<dbReference type="NCBIfam" id="NF001319">
    <property type="entry name" value="PRK00258.3-3"/>
    <property type="match status" value="1"/>
</dbReference>
<dbReference type="AlphaFoldDB" id="A0A1G5E6J4"/>
<protein>
    <recommendedName>
        <fullName evidence="2 8">Shikimate dehydrogenase (NADP(+))</fullName>
        <shortName evidence="8">SDH</shortName>
        <ecNumber evidence="2 8">1.1.1.25</ecNumber>
    </recommendedName>
</protein>
<comment type="subunit">
    <text evidence="8">Homodimer.</text>
</comment>
<keyword evidence="4 8" id="KW-0521">NADP</keyword>
<dbReference type="Gene3D" id="3.40.50.720">
    <property type="entry name" value="NAD(P)-binding Rossmann-like Domain"/>
    <property type="match status" value="1"/>
</dbReference>
<dbReference type="InterPro" id="IPR013708">
    <property type="entry name" value="Shikimate_DH-bd_N"/>
</dbReference>
<dbReference type="InterPro" id="IPR011342">
    <property type="entry name" value="Shikimate_DH"/>
</dbReference>
<dbReference type="NCBIfam" id="TIGR00507">
    <property type="entry name" value="aroE"/>
    <property type="match status" value="1"/>
</dbReference>
<dbReference type="GO" id="GO:0008652">
    <property type="term" value="P:amino acid biosynthetic process"/>
    <property type="evidence" value="ECO:0007669"/>
    <property type="project" value="UniProtKB-KW"/>
</dbReference>
<comment type="function">
    <text evidence="8">Involved in the biosynthesis of the chorismate, which leads to the biosynthesis of aromatic amino acids. Catalyzes the reversible NADPH linked reduction of 3-dehydroshikimate (DHSA) to yield shikimate (SA).</text>
</comment>
<feature type="domain" description="Quinate/shikimate 5-dehydrogenase/glutamyl-tRNA reductase" evidence="9">
    <location>
        <begin position="115"/>
        <end position="188"/>
    </location>
</feature>
<dbReference type="Gene3D" id="3.40.50.10860">
    <property type="entry name" value="Leucine Dehydrogenase, chain A, domain 1"/>
    <property type="match status" value="1"/>
</dbReference>
<comment type="pathway">
    <text evidence="1 8">Metabolic intermediate biosynthesis; chorismate biosynthesis; chorismate from D-erythrose 4-phosphate and phosphoenolpyruvate: step 4/7.</text>
</comment>
<feature type="binding site" evidence="8">
    <location>
        <position position="105"/>
    </location>
    <ligand>
        <name>shikimate</name>
        <dbReference type="ChEBI" id="CHEBI:36208"/>
    </ligand>
</feature>
<organism evidence="12 13">
    <name type="scientific">Desulfoluna spongiiphila</name>
    <dbReference type="NCBI Taxonomy" id="419481"/>
    <lineage>
        <taxon>Bacteria</taxon>
        <taxon>Pseudomonadati</taxon>
        <taxon>Thermodesulfobacteriota</taxon>
        <taxon>Desulfobacteria</taxon>
        <taxon>Desulfobacterales</taxon>
        <taxon>Desulfolunaceae</taxon>
        <taxon>Desulfoluna</taxon>
    </lineage>
</organism>
<dbReference type="GO" id="GO:0004764">
    <property type="term" value="F:shikimate 3-dehydrogenase (NADP+) activity"/>
    <property type="evidence" value="ECO:0007669"/>
    <property type="project" value="UniProtKB-UniRule"/>
</dbReference>
<keyword evidence="13" id="KW-1185">Reference proteome</keyword>
<feature type="binding site" evidence="8">
    <location>
        <position position="213"/>
    </location>
    <ligand>
        <name>NADP(+)</name>
        <dbReference type="ChEBI" id="CHEBI:58349"/>
    </ligand>
</feature>
<comment type="catalytic activity">
    <reaction evidence="7 8">
        <text>shikimate + NADP(+) = 3-dehydroshikimate + NADPH + H(+)</text>
        <dbReference type="Rhea" id="RHEA:17737"/>
        <dbReference type="ChEBI" id="CHEBI:15378"/>
        <dbReference type="ChEBI" id="CHEBI:16630"/>
        <dbReference type="ChEBI" id="CHEBI:36208"/>
        <dbReference type="ChEBI" id="CHEBI:57783"/>
        <dbReference type="ChEBI" id="CHEBI:58349"/>
        <dbReference type="EC" id="1.1.1.25"/>
    </reaction>
</comment>
<dbReference type="InterPro" id="IPR036291">
    <property type="entry name" value="NAD(P)-bd_dom_sf"/>
</dbReference>
<dbReference type="GO" id="GO:0019632">
    <property type="term" value="P:shikimate metabolic process"/>
    <property type="evidence" value="ECO:0007669"/>
    <property type="project" value="InterPro"/>
</dbReference>
<keyword evidence="3 8" id="KW-0028">Amino-acid biosynthesis</keyword>
<feature type="domain" description="Shikimate dehydrogenase substrate binding N-terminal" evidence="10">
    <location>
        <begin position="12"/>
        <end position="92"/>
    </location>
</feature>
<dbReference type="Pfam" id="PF08501">
    <property type="entry name" value="Shikimate_dh_N"/>
    <property type="match status" value="1"/>
</dbReference>
<feature type="binding site" evidence="8">
    <location>
        <position position="215"/>
    </location>
    <ligand>
        <name>shikimate</name>
        <dbReference type="ChEBI" id="CHEBI:36208"/>
    </ligand>
</feature>
<evidence type="ECO:0000256" key="4">
    <source>
        <dbReference type="ARBA" id="ARBA00022857"/>
    </source>
</evidence>
<feature type="domain" description="SDH C-terminal" evidence="11">
    <location>
        <begin position="236"/>
        <end position="266"/>
    </location>
</feature>
<dbReference type="EC" id="1.1.1.25" evidence="2 8"/>
<dbReference type="HAMAP" id="MF_00222">
    <property type="entry name" value="Shikimate_DH_AroE"/>
    <property type="match status" value="1"/>
</dbReference>
<feature type="binding site" evidence="8">
    <location>
        <position position="243"/>
    </location>
    <ligand>
        <name>shikimate</name>
        <dbReference type="ChEBI" id="CHEBI:36208"/>
    </ligand>
</feature>
<proteinExistence type="inferred from homology"/>
<evidence type="ECO:0000256" key="7">
    <source>
        <dbReference type="ARBA" id="ARBA00049442"/>
    </source>
</evidence>
<gene>
    <name evidence="8" type="primary">aroE</name>
    <name evidence="12" type="ORF">SAMN05216233_105188</name>
</gene>
<feature type="binding site" evidence="8">
    <location>
        <position position="236"/>
    </location>
    <ligand>
        <name>NADP(+)</name>
        <dbReference type="ChEBI" id="CHEBI:58349"/>
    </ligand>
</feature>
<dbReference type="OrthoDB" id="9792692at2"/>
<name>A0A1G5E6J4_9BACT</name>
<evidence type="ECO:0000256" key="6">
    <source>
        <dbReference type="ARBA" id="ARBA00023141"/>
    </source>
</evidence>
<evidence type="ECO:0000259" key="9">
    <source>
        <dbReference type="Pfam" id="PF01488"/>
    </source>
</evidence>
<evidence type="ECO:0000256" key="8">
    <source>
        <dbReference type="HAMAP-Rule" id="MF_00222"/>
    </source>
</evidence>
<evidence type="ECO:0000259" key="10">
    <source>
        <dbReference type="Pfam" id="PF08501"/>
    </source>
</evidence>
<dbReference type="SUPFAM" id="SSF51735">
    <property type="entry name" value="NAD(P)-binding Rossmann-fold domains"/>
    <property type="match status" value="1"/>
</dbReference>
<evidence type="ECO:0000256" key="2">
    <source>
        <dbReference type="ARBA" id="ARBA00012962"/>
    </source>
</evidence>
<evidence type="ECO:0000256" key="1">
    <source>
        <dbReference type="ARBA" id="ARBA00004871"/>
    </source>
</evidence>
<evidence type="ECO:0000313" key="13">
    <source>
        <dbReference type="Proteomes" id="UP000198870"/>
    </source>
</evidence>
<dbReference type="Pfam" id="PF18317">
    <property type="entry name" value="SDH_C"/>
    <property type="match status" value="1"/>
</dbReference>
<evidence type="ECO:0000259" key="11">
    <source>
        <dbReference type="Pfam" id="PF18317"/>
    </source>
</evidence>
<keyword evidence="6 8" id="KW-0057">Aromatic amino acid biosynthesis</keyword>
<evidence type="ECO:0000256" key="3">
    <source>
        <dbReference type="ARBA" id="ARBA00022605"/>
    </source>
</evidence>
<comment type="similarity">
    <text evidence="8">Belongs to the shikimate dehydrogenase family.</text>
</comment>
<dbReference type="InterPro" id="IPR041121">
    <property type="entry name" value="SDH_C"/>
</dbReference>
<dbReference type="PANTHER" id="PTHR21089:SF1">
    <property type="entry name" value="BIFUNCTIONAL 3-DEHYDROQUINATE DEHYDRATASE_SHIKIMATE DEHYDROGENASE, CHLOROPLASTIC"/>
    <property type="match status" value="1"/>
</dbReference>
<dbReference type="GO" id="GO:0009073">
    <property type="term" value="P:aromatic amino acid family biosynthetic process"/>
    <property type="evidence" value="ECO:0007669"/>
    <property type="project" value="UniProtKB-KW"/>
</dbReference>
<dbReference type="EMBL" id="FMUX01000005">
    <property type="protein sequence ID" value="SCY22330.1"/>
    <property type="molecule type" value="Genomic_DNA"/>
</dbReference>
<dbReference type="Proteomes" id="UP000198870">
    <property type="component" value="Unassembled WGS sequence"/>
</dbReference>
<feature type="binding site" evidence="8">
    <location>
        <position position="81"/>
    </location>
    <ligand>
        <name>NADP(+)</name>
        <dbReference type="ChEBI" id="CHEBI:58349"/>
    </ligand>
</feature>
<dbReference type="UniPathway" id="UPA00053">
    <property type="reaction ID" value="UER00087"/>
</dbReference>
<feature type="binding site" evidence="8">
    <location>
        <position position="90"/>
    </location>
    <ligand>
        <name>shikimate</name>
        <dbReference type="ChEBI" id="CHEBI:36208"/>
    </ligand>
</feature>
<dbReference type="CDD" id="cd01065">
    <property type="entry name" value="NAD_bind_Shikimate_DH"/>
    <property type="match status" value="1"/>
</dbReference>
<feature type="active site" description="Proton acceptor" evidence="8">
    <location>
        <position position="69"/>
    </location>
</feature>
<dbReference type="InterPro" id="IPR046346">
    <property type="entry name" value="Aminoacid_DH-like_N_sf"/>
</dbReference>
<reference evidence="12 13" key="1">
    <citation type="submission" date="2016-10" db="EMBL/GenBank/DDBJ databases">
        <authorList>
            <person name="de Groot N.N."/>
        </authorList>
    </citation>
    <scope>NUCLEOTIDE SEQUENCE [LARGE SCALE GENOMIC DNA]</scope>
    <source>
        <strain evidence="12 13">AA1</strain>
    </source>
</reference>
<dbReference type="RefSeq" id="WP_092210437.1">
    <property type="nucleotide sequence ID" value="NZ_FMUX01000005.1"/>
</dbReference>
<evidence type="ECO:0000313" key="12">
    <source>
        <dbReference type="EMBL" id="SCY22330.1"/>
    </source>
</evidence>
<comment type="caution">
    <text evidence="8">Lacks conserved residue(s) required for the propagation of feature annotation.</text>
</comment>
<accession>A0A1G5E6J4</accession>
<dbReference type="GO" id="GO:0009423">
    <property type="term" value="P:chorismate biosynthetic process"/>
    <property type="evidence" value="ECO:0007669"/>
    <property type="project" value="UniProtKB-UniRule"/>
</dbReference>
<feature type="binding site" evidence="8">
    <location>
        <position position="65"/>
    </location>
    <ligand>
        <name>shikimate</name>
        <dbReference type="ChEBI" id="CHEBI:36208"/>
    </ligand>
</feature>
<feature type="binding site" evidence="8">
    <location>
        <begin position="128"/>
        <end position="132"/>
    </location>
    <ligand>
        <name>NADP(+)</name>
        <dbReference type="ChEBI" id="CHEBI:58349"/>
    </ligand>
</feature>
<dbReference type="GO" id="GO:0050661">
    <property type="term" value="F:NADP binding"/>
    <property type="evidence" value="ECO:0007669"/>
    <property type="project" value="InterPro"/>
</dbReference>
<dbReference type="PANTHER" id="PTHR21089">
    <property type="entry name" value="SHIKIMATE DEHYDROGENASE"/>
    <property type="match status" value="1"/>
</dbReference>
<dbReference type="InterPro" id="IPR022893">
    <property type="entry name" value="Shikimate_DH_fam"/>
</dbReference>
<keyword evidence="5 8" id="KW-0560">Oxidoreductase</keyword>